<feature type="compositionally biased region" description="Polar residues" evidence="1">
    <location>
        <begin position="278"/>
        <end position="298"/>
    </location>
</feature>
<dbReference type="Proteomes" id="UP000241222">
    <property type="component" value="Unassembled WGS sequence"/>
</dbReference>
<feature type="compositionally biased region" description="Low complexity" evidence="1">
    <location>
        <begin position="14"/>
        <end position="28"/>
    </location>
</feature>
<dbReference type="Pfam" id="PF02120">
    <property type="entry name" value="Flg_hook"/>
    <property type="match status" value="1"/>
</dbReference>
<dbReference type="InterPro" id="IPR021136">
    <property type="entry name" value="Flagellar_hook_control-like_C"/>
</dbReference>
<dbReference type="OrthoDB" id="1792985at2"/>
<dbReference type="InterPro" id="IPR052563">
    <property type="entry name" value="FliK"/>
</dbReference>
<keyword evidence="4" id="KW-1185">Reference proteome</keyword>
<dbReference type="RefSeq" id="WP_107351446.1">
    <property type="nucleotide sequence ID" value="NZ_PYMH01000018.1"/>
</dbReference>
<feature type="compositionally biased region" description="Polar residues" evidence="1">
    <location>
        <begin position="118"/>
        <end position="127"/>
    </location>
</feature>
<dbReference type="PANTHER" id="PTHR37533">
    <property type="entry name" value="FLAGELLAR HOOK-LENGTH CONTROL PROTEIN"/>
    <property type="match status" value="1"/>
</dbReference>
<dbReference type="EMBL" id="PYMH01000018">
    <property type="protein sequence ID" value="PSU29887.1"/>
    <property type="molecule type" value="Genomic_DNA"/>
</dbReference>
<dbReference type="Gene3D" id="3.30.750.140">
    <property type="match status" value="1"/>
</dbReference>
<feature type="compositionally biased region" description="Basic and acidic residues" evidence="1">
    <location>
        <begin position="62"/>
        <end position="72"/>
    </location>
</feature>
<dbReference type="PANTHER" id="PTHR37533:SF2">
    <property type="entry name" value="FLAGELLAR HOOK-LENGTH CONTROL PROTEIN"/>
    <property type="match status" value="1"/>
</dbReference>
<organism evidence="3 4">
    <name type="scientific">Photobacterium lutimaris</name>
    <dbReference type="NCBI Taxonomy" id="388278"/>
    <lineage>
        <taxon>Bacteria</taxon>
        <taxon>Pseudomonadati</taxon>
        <taxon>Pseudomonadota</taxon>
        <taxon>Gammaproteobacteria</taxon>
        <taxon>Vibrionales</taxon>
        <taxon>Vibrionaceae</taxon>
        <taxon>Photobacterium</taxon>
    </lineage>
</organism>
<proteinExistence type="predicted"/>
<feature type="region of interest" description="Disordered" evidence="1">
    <location>
        <begin position="456"/>
        <end position="526"/>
    </location>
</feature>
<dbReference type="AlphaFoldDB" id="A0A2T3ING0"/>
<reference evidence="3 4" key="1">
    <citation type="submission" date="2018-03" db="EMBL/GenBank/DDBJ databases">
        <title>Whole genome sequencing of Histamine producing bacteria.</title>
        <authorList>
            <person name="Butler K."/>
        </authorList>
    </citation>
    <scope>NUCLEOTIDE SEQUENCE [LARGE SCALE GENOMIC DNA]</scope>
    <source>
        <strain evidence="3 4">JCM 13586</strain>
    </source>
</reference>
<gene>
    <name evidence="3" type="ORF">C9I99_24450</name>
</gene>
<name>A0A2T3ING0_9GAMM</name>
<feature type="compositionally biased region" description="Polar residues" evidence="1">
    <location>
        <begin position="73"/>
        <end position="84"/>
    </location>
</feature>
<dbReference type="CDD" id="cd17470">
    <property type="entry name" value="T3SS_Flik_C"/>
    <property type="match status" value="1"/>
</dbReference>
<protein>
    <recommendedName>
        <fullName evidence="2">Flagellar hook-length control protein-like C-terminal domain-containing protein</fullName>
    </recommendedName>
</protein>
<dbReference type="InterPro" id="IPR038610">
    <property type="entry name" value="FliK-like_C_sf"/>
</dbReference>
<evidence type="ECO:0000313" key="4">
    <source>
        <dbReference type="Proteomes" id="UP000241222"/>
    </source>
</evidence>
<evidence type="ECO:0000256" key="1">
    <source>
        <dbReference type="SAM" id="MobiDB-lite"/>
    </source>
</evidence>
<feature type="compositionally biased region" description="Polar residues" evidence="1">
    <location>
        <begin position="464"/>
        <end position="493"/>
    </location>
</feature>
<evidence type="ECO:0000313" key="3">
    <source>
        <dbReference type="EMBL" id="PSU29887.1"/>
    </source>
</evidence>
<feature type="region of interest" description="Disordered" evidence="1">
    <location>
        <begin position="276"/>
        <end position="298"/>
    </location>
</feature>
<comment type="caution">
    <text evidence="3">The sequence shown here is derived from an EMBL/GenBank/DDBJ whole genome shotgun (WGS) entry which is preliminary data.</text>
</comment>
<evidence type="ECO:0000259" key="2">
    <source>
        <dbReference type="Pfam" id="PF02120"/>
    </source>
</evidence>
<feature type="region of interest" description="Disordered" evidence="1">
    <location>
        <begin position="1"/>
        <end position="188"/>
    </location>
</feature>
<accession>A0A2T3ING0</accession>
<sequence>MFLSQLFKTDTVPAASAGASKTSAATESQPGKLDAVPDKGFSQTLQGLMGKEPTAEPTSLDAEAKTTDEDGKLSSTQLSVGTSDTTDDVAQNIDKKELIQDGSLEAEGLEESDGKNAGYSTGSQEGNQAGDELSGDDTVAIAVAGQHPGSSIANPDSVKLSMSEGEDFLQRLSASHSQLAGTDGKLLPPDAEALTQEAMTEKGGAVGKETVTGKETLVGKDIAMGKDLAGKGAGGIEGLVAQEQDGAAMTDGKPVKGEQAGKMALSGMAMTNGELKSAQGTTPLSSNQVTSNGAFHSSPTSELAALMGQSSSSEVLKGAPLVKGSTGALAATSLDDGSSASLGETHGPHTTQRTAAAGMLATEGEKPGTAQSPLLLSKEQAGDQLADRVQMMMSKNLKHVDIRLDPPELGKLQIKLSMNNDQASVQITVANQQSRDLVEQAMPRLRELLQQQGLQLAQSTVQQDSSRQFAGGSQQHPNGQPDSSPQRGEQGSGQIAAHELAADSNQTASRTDLWMAAPKDGVDYYA</sequence>
<feature type="domain" description="Flagellar hook-length control protein-like C-terminal" evidence="2">
    <location>
        <begin position="387"/>
        <end position="469"/>
    </location>
</feature>